<dbReference type="EMBL" id="LNYL01000051">
    <property type="protein sequence ID" value="KTD23922.1"/>
    <property type="molecule type" value="Genomic_DNA"/>
</dbReference>
<dbReference type="AlphaFoldDB" id="A0A0W0VV46"/>
<sequence>MWVVTKKSVSVFWRLVIVVLEVVIAFASDERPKARFVAIKARRLRESGSITGAECAKHIRGDT</sequence>
<keyword evidence="1" id="KW-0812">Transmembrane</keyword>
<keyword evidence="1" id="KW-1133">Transmembrane helix</keyword>
<feature type="transmembrane region" description="Helical" evidence="1">
    <location>
        <begin position="12"/>
        <end position="28"/>
    </location>
</feature>
<comment type="caution">
    <text evidence="2">The sequence shown here is derived from an EMBL/GenBank/DDBJ whole genome shotgun (WGS) entry which is preliminary data.</text>
</comment>
<organism evidence="2 3">
    <name type="scientific">Legionella maceachernii</name>
    <dbReference type="NCBI Taxonomy" id="466"/>
    <lineage>
        <taxon>Bacteria</taxon>
        <taxon>Pseudomonadati</taxon>
        <taxon>Pseudomonadota</taxon>
        <taxon>Gammaproteobacteria</taxon>
        <taxon>Legionellales</taxon>
        <taxon>Legionellaceae</taxon>
        <taxon>Legionella</taxon>
    </lineage>
</organism>
<name>A0A0W0VV46_9GAMM</name>
<dbReference type="Proteomes" id="UP000054908">
    <property type="component" value="Unassembled WGS sequence"/>
</dbReference>
<dbReference type="STRING" id="466.Lmac_2795"/>
<accession>A0A0W0VV46</accession>
<keyword evidence="1" id="KW-0472">Membrane</keyword>
<evidence type="ECO:0000313" key="3">
    <source>
        <dbReference type="Proteomes" id="UP000054908"/>
    </source>
</evidence>
<keyword evidence="3" id="KW-1185">Reference proteome</keyword>
<evidence type="ECO:0000256" key="1">
    <source>
        <dbReference type="SAM" id="Phobius"/>
    </source>
</evidence>
<gene>
    <name evidence="2" type="ORF">Lmac_2795</name>
</gene>
<reference evidence="2 3" key="1">
    <citation type="submission" date="2015-11" db="EMBL/GenBank/DDBJ databases">
        <title>Genomic analysis of 38 Legionella species identifies large and diverse effector repertoires.</title>
        <authorList>
            <person name="Burstein D."/>
            <person name="Amaro F."/>
            <person name="Zusman T."/>
            <person name="Lifshitz Z."/>
            <person name="Cohen O."/>
            <person name="Gilbert J.A."/>
            <person name="Pupko T."/>
            <person name="Shuman H.A."/>
            <person name="Segal G."/>
        </authorList>
    </citation>
    <scope>NUCLEOTIDE SEQUENCE [LARGE SCALE GENOMIC DNA]</scope>
    <source>
        <strain evidence="2 3">PX-1-G2-E2</strain>
    </source>
</reference>
<proteinExistence type="predicted"/>
<evidence type="ECO:0000313" key="2">
    <source>
        <dbReference type="EMBL" id="KTD23922.1"/>
    </source>
</evidence>
<protein>
    <submittedName>
        <fullName evidence="2">Uncharacterized protein</fullName>
    </submittedName>
</protein>
<dbReference type="PATRIC" id="fig|466.6.peg.2991"/>